<feature type="region of interest" description="Disordered" evidence="1">
    <location>
        <begin position="60"/>
        <end position="81"/>
    </location>
</feature>
<organism evidence="3 4">
    <name type="scientific">Croceitalea marina</name>
    <dbReference type="NCBI Taxonomy" id="1775166"/>
    <lineage>
        <taxon>Bacteria</taxon>
        <taxon>Pseudomonadati</taxon>
        <taxon>Bacteroidota</taxon>
        <taxon>Flavobacteriia</taxon>
        <taxon>Flavobacteriales</taxon>
        <taxon>Flavobacteriaceae</taxon>
        <taxon>Croceitalea</taxon>
    </lineage>
</organism>
<evidence type="ECO:0000256" key="1">
    <source>
        <dbReference type="SAM" id="MobiDB-lite"/>
    </source>
</evidence>
<dbReference type="PRINTS" id="PR01400">
    <property type="entry name" value="TACYTOLYSIN"/>
</dbReference>
<dbReference type="Pfam" id="PF01289">
    <property type="entry name" value="Thiol_cytolysin"/>
    <property type="match status" value="1"/>
</dbReference>
<dbReference type="Proteomes" id="UP001597526">
    <property type="component" value="Unassembled WGS sequence"/>
</dbReference>
<reference evidence="4" key="1">
    <citation type="journal article" date="2019" name="Int. J. Syst. Evol. Microbiol.">
        <title>The Global Catalogue of Microorganisms (GCM) 10K type strain sequencing project: providing services to taxonomists for standard genome sequencing and annotation.</title>
        <authorList>
            <consortium name="The Broad Institute Genomics Platform"/>
            <consortium name="The Broad Institute Genome Sequencing Center for Infectious Disease"/>
            <person name="Wu L."/>
            <person name="Ma J."/>
        </authorList>
    </citation>
    <scope>NUCLEOTIDE SEQUENCE [LARGE SCALE GENOMIC DNA]</scope>
    <source>
        <strain evidence="4">KCTC 52368</strain>
    </source>
</reference>
<dbReference type="EMBL" id="JBHULB010000005">
    <property type="protein sequence ID" value="MFD2585528.1"/>
    <property type="molecule type" value="Genomic_DNA"/>
</dbReference>
<dbReference type="SUPFAM" id="SSF56978">
    <property type="entry name" value="Perfringolysin"/>
    <property type="match status" value="1"/>
</dbReference>
<keyword evidence="4" id="KW-1185">Reference proteome</keyword>
<gene>
    <name evidence="3" type="ORF">ACFSQJ_01225</name>
</gene>
<name>A0ABW5MT36_9FLAO</name>
<evidence type="ECO:0000313" key="4">
    <source>
        <dbReference type="Proteomes" id="UP001597526"/>
    </source>
</evidence>
<comment type="caution">
    <text evidence="3">The sequence shown here is derived from an EMBL/GenBank/DDBJ whole genome shotgun (WGS) entry which is preliminary data.</text>
</comment>
<feature type="signal peptide" evidence="2">
    <location>
        <begin position="1"/>
        <end position="28"/>
    </location>
</feature>
<dbReference type="Gene3D" id="3.30.1040.20">
    <property type="match status" value="1"/>
</dbReference>
<dbReference type="Gene3D" id="3.40.30.40">
    <property type="entry name" value="Perfringolysin"/>
    <property type="match status" value="1"/>
</dbReference>
<dbReference type="RefSeq" id="WP_377764926.1">
    <property type="nucleotide sequence ID" value="NZ_JBHULB010000005.1"/>
</dbReference>
<dbReference type="PROSITE" id="PS51257">
    <property type="entry name" value="PROKAR_LIPOPROTEIN"/>
    <property type="match status" value="1"/>
</dbReference>
<evidence type="ECO:0000313" key="3">
    <source>
        <dbReference type="EMBL" id="MFD2585528.1"/>
    </source>
</evidence>
<dbReference type="InterPro" id="IPR036363">
    <property type="entry name" value="Thiol_cytolysin_ab_sf"/>
</dbReference>
<accession>A0ABW5MT36</accession>
<dbReference type="InterPro" id="IPR036359">
    <property type="entry name" value="Thiol_cytolysin_sf"/>
</dbReference>
<dbReference type="Gene3D" id="3.90.840.10">
    <property type="entry name" value="Thiol-activated cytolysin superfamily/Thiol-activated cytolysin, alpha-beta domain"/>
    <property type="match status" value="1"/>
</dbReference>
<evidence type="ECO:0000256" key="2">
    <source>
        <dbReference type="SAM" id="SignalP"/>
    </source>
</evidence>
<feature type="chain" id="PRO_5046323070" evidence="2">
    <location>
        <begin position="29"/>
        <end position="571"/>
    </location>
</feature>
<sequence>MKTNQSFFRITLYVSVLCLLLVAFSSCSKDEVEPGPEQPNFSNNDALDFNAAVANLSAFNQPNESPIAETNSSGPERDSENTTLECFTKTYKGAPGFNELFTLDPTTDVIYPGAMLKGETIPTGEYSRINADRAPITMSISLSNINGSPSVTIDNPNNLSEVRQGINELLNREVTGATPAQLVIEESEVYSEQQLAIALGANYRDKTKDISGSFDFNSTTVKRKYVLKFIQKYFTLDLDSPGKMPSDLFTNLPSVESLGATNPVYVSSVTYGRMVLYTIESESSISEIKSAFDAAIDAGKREGDFELDVDSKEILEKSSIKAIIIGGSGASAAQTIGGDSLSKIYDFIAEGGNYSQDSPGAPLAYKLSYVREGFPAARVVLATEYQVRNCDLAYPQYELKLVRIDGPTFARELYGNLEIRMWSDANNDFVRSNTDNPGVDNAWWSRENSSEERVNVKKSDPYDFDEGKIGNEFFTYDIEPYRPNKSTDYFEYRGHLYDNELIGFDDLGSKSKKAYLDNLGENALTEKNLKDAGIIGDDKEVYPDTELSPGEYYYRHSFEDGITVYYKITEK</sequence>
<feature type="compositionally biased region" description="Polar residues" evidence="1">
    <location>
        <begin position="60"/>
        <end position="74"/>
    </location>
</feature>
<dbReference type="InterPro" id="IPR001869">
    <property type="entry name" value="Thiol_cytolysin"/>
</dbReference>
<protein>
    <submittedName>
        <fullName evidence="3">Thiol-activated cytolysin family protein</fullName>
    </submittedName>
</protein>
<keyword evidence="2" id="KW-0732">Signal</keyword>
<proteinExistence type="predicted"/>